<name>A0ACC1CXY8_9NEOP</name>
<proteinExistence type="predicted"/>
<dbReference type="EMBL" id="CM034399">
    <property type="protein sequence ID" value="KAJ0176456.1"/>
    <property type="molecule type" value="Genomic_DNA"/>
</dbReference>
<accession>A0ACC1CXY8</accession>
<sequence>MTNRPSFAQLEGLVEFLQENPGIAKGLLRTIQGKADTKRKWASLAISLNALGGANKDGQGWAKYWAEKKCALKKQCAQLSASMRRTGGGIADNLPTLSSLDHRLVALMGGQEFAINDLTLTVNPFPEPLTTEPLNTVEECIPESNAEMHNMHMSPILGTSHDATQASSLNPPQITTPAPLQGTRPESRRRRSSTPGRHLDRDMARFARIEERRVEAEANTAEAFLQMSENMGNIASALISISNAILEIARKIPEP</sequence>
<evidence type="ECO:0000313" key="1">
    <source>
        <dbReference type="EMBL" id="KAJ0176456.1"/>
    </source>
</evidence>
<keyword evidence="2" id="KW-1185">Reference proteome</keyword>
<reference evidence="1 2" key="1">
    <citation type="journal article" date="2021" name="Front. Genet.">
        <title>Chromosome-Level Genome Assembly Reveals Significant Gene Expansion in the Toll and IMD Signaling Pathways of Dendrolimus kikuchii.</title>
        <authorList>
            <person name="Zhou J."/>
            <person name="Wu P."/>
            <person name="Xiong Z."/>
            <person name="Liu N."/>
            <person name="Zhao N."/>
            <person name="Ji M."/>
            <person name="Qiu Y."/>
            <person name="Yang B."/>
        </authorList>
    </citation>
    <scope>NUCLEOTIDE SEQUENCE [LARGE SCALE GENOMIC DNA]</scope>
    <source>
        <strain evidence="1">Ann1</strain>
    </source>
</reference>
<dbReference type="Proteomes" id="UP000824533">
    <property type="component" value="Linkage Group LG13"/>
</dbReference>
<evidence type="ECO:0000313" key="2">
    <source>
        <dbReference type="Proteomes" id="UP000824533"/>
    </source>
</evidence>
<protein>
    <submittedName>
        <fullName evidence="1">Uncharacterized protein</fullName>
    </submittedName>
</protein>
<comment type="caution">
    <text evidence="1">The sequence shown here is derived from an EMBL/GenBank/DDBJ whole genome shotgun (WGS) entry which is preliminary data.</text>
</comment>
<organism evidence="1 2">
    <name type="scientific">Dendrolimus kikuchii</name>
    <dbReference type="NCBI Taxonomy" id="765133"/>
    <lineage>
        <taxon>Eukaryota</taxon>
        <taxon>Metazoa</taxon>
        <taxon>Ecdysozoa</taxon>
        <taxon>Arthropoda</taxon>
        <taxon>Hexapoda</taxon>
        <taxon>Insecta</taxon>
        <taxon>Pterygota</taxon>
        <taxon>Neoptera</taxon>
        <taxon>Endopterygota</taxon>
        <taxon>Lepidoptera</taxon>
        <taxon>Glossata</taxon>
        <taxon>Ditrysia</taxon>
        <taxon>Bombycoidea</taxon>
        <taxon>Lasiocampidae</taxon>
        <taxon>Dendrolimus</taxon>
    </lineage>
</organism>
<gene>
    <name evidence="1" type="ORF">K1T71_007635</name>
</gene>